<keyword evidence="6 7" id="KW-0472">Membrane</keyword>
<evidence type="ECO:0000256" key="4">
    <source>
        <dbReference type="ARBA" id="ARBA00022692"/>
    </source>
</evidence>
<dbReference type="PANTHER" id="PTHR30250:SF10">
    <property type="entry name" value="LIPOPOLYSACCHARIDE BIOSYNTHESIS PROTEIN WZXC"/>
    <property type="match status" value="1"/>
</dbReference>
<name>A0A7G9SBU0_9SPHN</name>
<dbReference type="Proteomes" id="UP000515955">
    <property type="component" value="Chromosome"/>
</dbReference>
<feature type="transmembrane region" description="Helical" evidence="7">
    <location>
        <begin position="250"/>
        <end position="269"/>
    </location>
</feature>
<feature type="transmembrane region" description="Helical" evidence="7">
    <location>
        <begin position="281"/>
        <end position="300"/>
    </location>
</feature>
<feature type="transmembrane region" description="Helical" evidence="7">
    <location>
        <begin position="113"/>
        <end position="146"/>
    </location>
</feature>
<dbReference type="PANTHER" id="PTHR30250">
    <property type="entry name" value="PST FAMILY PREDICTED COLANIC ACID TRANSPORTER"/>
    <property type="match status" value="1"/>
</dbReference>
<gene>
    <name evidence="8" type="ORF">H9L12_01370</name>
</gene>
<keyword evidence="5 7" id="KW-1133">Transmembrane helix</keyword>
<feature type="transmembrane region" description="Helical" evidence="7">
    <location>
        <begin position="71"/>
        <end position="93"/>
    </location>
</feature>
<dbReference type="InterPro" id="IPR050833">
    <property type="entry name" value="Poly_Biosynth_Transport"/>
</dbReference>
<evidence type="ECO:0000256" key="3">
    <source>
        <dbReference type="ARBA" id="ARBA00022475"/>
    </source>
</evidence>
<dbReference type="GO" id="GO:0005886">
    <property type="term" value="C:plasma membrane"/>
    <property type="evidence" value="ECO:0007669"/>
    <property type="project" value="UniProtKB-SubCell"/>
</dbReference>
<dbReference type="Pfam" id="PF13440">
    <property type="entry name" value="Polysacc_synt_3"/>
    <property type="match status" value="1"/>
</dbReference>
<keyword evidence="4 7" id="KW-0812">Transmembrane</keyword>
<dbReference type="EMBL" id="CP060717">
    <property type="protein sequence ID" value="QNN65315.1"/>
    <property type="molecule type" value="Genomic_DNA"/>
</dbReference>
<feature type="transmembrane region" description="Helical" evidence="7">
    <location>
        <begin position="366"/>
        <end position="384"/>
    </location>
</feature>
<sequence length="411" mass="45218">MVIVNTIRTGVALLSDIGINQNIVSNPKGDTPDFLDTAWTLQVIRGVFLGTVCFLLSSAAAQFFRAPELRYILPVAAMFFLFGGFFSTGHSLLQKRMEIKRLSYFEIGDATLSLVVHVVLALITPTIWALILGSAIMAAFSMLLSFQMVPGLRHRVLIHRESARELIHFGKWILFSSLIWFASMNFDRLYLAREIPLALLGVFGIARTLADTVTQVAGRGGSLLIFPMVSAMQADGADVRRRLRQSRRTLLLLAAPGLALFLSLSDLVIRLLYDHRYQEAGVLLPILLLGVWFAILSTVNESILLGLRKPATTAFANLAKLLVYIVGVPIAFHAYGIVGAVAFFSLGEVAKYATLWIIGRRQHVGFIRDDVLLTGLFLLAAVLFREVAHVIGLTGTIAELFPWVRLPGALS</sequence>
<feature type="transmembrane region" description="Helical" evidence="7">
    <location>
        <begin position="166"/>
        <end position="184"/>
    </location>
</feature>
<evidence type="ECO:0000256" key="1">
    <source>
        <dbReference type="ARBA" id="ARBA00004651"/>
    </source>
</evidence>
<dbReference type="AlphaFoldDB" id="A0A7G9SBU0"/>
<proteinExistence type="inferred from homology"/>
<evidence type="ECO:0000256" key="5">
    <source>
        <dbReference type="ARBA" id="ARBA00022989"/>
    </source>
</evidence>
<evidence type="ECO:0000256" key="6">
    <source>
        <dbReference type="ARBA" id="ARBA00023136"/>
    </source>
</evidence>
<keyword evidence="9" id="KW-1185">Reference proteome</keyword>
<comment type="subcellular location">
    <subcellularLocation>
        <location evidence="1">Cell membrane</location>
        <topology evidence="1">Multi-pass membrane protein</topology>
    </subcellularLocation>
</comment>
<organism evidence="8 9">
    <name type="scientific">Sphingomonas rhizophila</name>
    <dbReference type="NCBI Taxonomy" id="2071607"/>
    <lineage>
        <taxon>Bacteria</taxon>
        <taxon>Pseudomonadati</taxon>
        <taxon>Pseudomonadota</taxon>
        <taxon>Alphaproteobacteria</taxon>
        <taxon>Sphingomonadales</taxon>
        <taxon>Sphingomonadaceae</taxon>
        <taxon>Sphingomonas</taxon>
    </lineage>
</organism>
<feature type="transmembrane region" description="Helical" evidence="7">
    <location>
        <begin position="321"/>
        <end position="346"/>
    </location>
</feature>
<evidence type="ECO:0000256" key="2">
    <source>
        <dbReference type="ARBA" id="ARBA00007430"/>
    </source>
</evidence>
<evidence type="ECO:0000313" key="8">
    <source>
        <dbReference type="EMBL" id="QNN65315.1"/>
    </source>
</evidence>
<evidence type="ECO:0000313" key="9">
    <source>
        <dbReference type="Proteomes" id="UP000515955"/>
    </source>
</evidence>
<keyword evidence="3" id="KW-1003">Cell membrane</keyword>
<accession>A0A7G9SBU0</accession>
<protein>
    <submittedName>
        <fullName evidence="8">Oligosaccharide flippase family protein</fullName>
    </submittedName>
</protein>
<evidence type="ECO:0000256" key="7">
    <source>
        <dbReference type="SAM" id="Phobius"/>
    </source>
</evidence>
<reference evidence="8 9" key="1">
    <citation type="submission" date="2020-08" db="EMBL/GenBank/DDBJ databases">
        <title>Genome sequence of Sphingomonas rhizophila KACC 19189T.</title>
        <authorList>
            <person name="Hyun D.-W."/>
            <person name="Bae J.-W."/>
        </authorList>
    </citation>
    <scope>NUCLEOTIDE SEQUENCE [LARGE SCALE GENOMIC DNA]</scope>
    <source>
        <strain evidence="8 9">KACC 19189</strain>
    </source>
</reference>
<comment type="similarity">
    <text evidence="2">Belongs to the polysaccharide synthase family.</text>
</comment>
<dbReference type="KEGG" id="srhi:H9L12_01370"/>
<feature type="transmembrane region" description="Helical" evidence="7">
    <location>
        <begin position="43"/>
        <end position="64"/>
    </location>
</feature>